<name>A0A510JEN5_9FUSO</name>
<dbReference type="KEGG" id="lhf:JCM16775_0367"/>
<evidence type="ECO:0000313" key="2">
    <source>
        <dbReference type="Proteomes" id="UP000321892"/>
    </source>
</evidence>
<organism evidence="1 2">
    <name type="scientific">Leptotrichia hofstadii</name>
    <dbReference type="NCBI Taxonomy" id="157688"/>
    <lineage>
        <taxon>Bacteria</taxon>
        <taxon>Fusobacteriati</taxon>
        <taxon>Fusobacteriota</taxon>
        <taxon>Fusobacteriia</taxon>
        <taxon>Fusobacteriales</taxon>
        <taxon>Leptotrichiaceae</taxon>
        <taxon>Leptotrichia</taxon>
    </lineage>
</organism>
<gene>
    <name evidence="1" type="ORF">JCM16775_0367</name>
</gene>
<dbReference type="OrthoDB" id="10018177at2"/>
<dbReference type="Proteomes" id="UP000321892">
    <property type="component" value="Chromosome"/>
</dbReference>
<keyword evidence="2" id="KW-1185">Reference proteome</keyword>
<sequence length="177" mass="21554">MKRCKKDVTLGEIKDIEYLFYYENLSAYETAKILEIKKGRVDNISHKYLKNQRKRKKIDTEEKNKIVKMFEEKHLHYITIAQKMKRSKYTVRNIIREETGNYNNNRFIFKNSRKIWTKEEFDYVRKNYKEHTAKEIARTLGRSEVAVFTKIRDLRKNEKIDYKPRGGHPNFRIVLKL</sequence>
<dbReference type="AlphaFoldDB" id="A0A510JEN5"/>
<accession>A0A510JEN5</accession>
<evidence type="ECO:0000313" key="1">
    <source>
        <dbReference type="EMBL" id="BBM37677.1"/>
    </source>
</evidence>
<protein>
    <submittedName>
        <fullName evidence="1">Uncharacterized protein</fullName>
    </submittedName>
</protein>
<proteinExistence type="predicted"/>
<dbReference type="EMBL" id="AP019823">
    <property type="protein sequence ID" value="BBM37677.1"/>
    <property type="molecule type" value="Genomic_DNA"/>
</dbReference>
<reference evidence="1 2" key="1">
    <citation type="submission" date="2019-07" db="EMBL/GenBank/DDBJ databases">
        <title>Complete Genome Sequence of Leptotrichia hofstadii Strain JCM16775.</title>
        <authorList>
            <person name="Watanabe S."/>
            <person name="Cui L."/>
        </authorList>
    </citation>
    <scope>NUCLEOTIDE SEQUENCE [LARGE SCALE GENOMIC DNA]</scope>
    <source>
        <strain evidence="1 2">JCM16775</strain>
    </source>
</reference>
<dbReference type="RefSeq" id="WP_026745274.1">
    <property type="nucleotide sequence ID" value="NZ_AP019823.1"/>
</dbReference>